<accession>A0A839DUM9</accession>
<protein>
    <recommendedName>
        <fullName evidence="3">DUF3152 domain-containing protein</fullName>
    </recommendedName>
</protein>
<evidence type="ECO:0000256" key="2">
    <source>
        <dbReference type="SAM" id="Phobius"/>
    </source>
</evidence>
<keyword evidence="2" id="KW-0812">Transmembrane</keyword>
<dbReference type="EMBL" id="JACGWZ010000001">
    <property type="protein sequence ID" value="MBA8822985.1"/>
    <property type="molecule type" value="Genomic_DNA"/>
</dbReference>
<comment type="caution">
    <text evidence="4">The sequence shown here is derived from an EMBL/GenBank/DDBJ whole genome shotgun (WGS) entry which is preliminary data.</text>
</comment>
<dbReference type="Pfam" id="PF11350">
    <property type="entry name" value="DUF3152"/>
    <property type="match status" value="1"/>
</dbReference>
<keyword evidence="2" id="KW-0472">Membrane</keyword>
<evidence type="ECO:0000256" key="1">
    <source>
        <dbReference type="SAM" id="MobiDB-lite"/>
    </source>
</evidence>
<sequence>MRGPIEEPSDSPDERSTGGRGEPLAASWNPTPEEEPEPGSRRRRLISRYSWGLYVVPLLVVISALAVTQIVQPPRGSSGEGSAGAAPTSADVLDPPELTEAPRGQTYEPKLFSAELPPGGPVPKTGAGTFEVMPGTSPRIGSGKLYRYTIEIETGVELIEGNDSFARLAEQTLSDPRSWTNPRAGGISLQRVDAKGPRPDFRVTLVSRNTAREVCGYGNGLPYDASCRIGERVYISTARWVRGAVAFDGDIGTYRRYVVNHEVGHVLDNDHVACTEQGELAPVMMQQTFSVSNNELHKLNERVSQGTEIPANGFVCKPNAWPFPLGNHAA</sequence>
<feature type="transmembrane region" description="Helical" evidence="2">
    <location>
        <begin position="51"/>
        <end position="71"/>
    </location>
</feature>
<keyword evidence="5" id="KW-1185">Reference proteome</keyword>
<dbReference type="Proteomes" id="UP000569329">
    <property type="component" value="Unassembled WGS sequence"/>
</dbReference>
<dbReference type="RefSeq" id="WP_328795839.1">
    <property type="nucleotide sequence ID" value="NZ_JACGWZ010000001.1"/>
</dbReference>
<feature type="region of interest" description="Disordered" evidence="1">
    <location>
        <begin position="1"/>
        <end position="42"/>
    </location>
</feature>
<dbReference type="SUPFAM" id="SSF55486">
    <property type="entry name" value="Metalloproteases ('zincins'), catalytic domain"/>
    <property type="match status" value="1"/>
</dbReference>
<evidence type="ECO:0000313" key="4">
    <source>
        <dbReference type="EMBL" id="MBA8822985.1"/>
    </source>
</evidence>
<keyword evidence="2" id="KW-1133">Transmembrane helix</keyword>
<evidence type="ECO:0000259" key="3">
    <source>
        <dbReference type="Pfam" id="PF11350"/>
    </source>
</evidence>
<feature type="domain" description="DUF3152" evidence="3">
    <location>
        <begin position="116"/>
        <end position="324"/>
    </location>
</feature>
<reference evidence="4 5" key="1">
    <citation type="submission" date="2020-07" db="EMBL/GenBank/DDBJ databases">
        <title>Sequencing the genomes of 1000 actinobacteria strains.</title>
        <authorList>
            <person name="Klenk H.-P."/>
        </authorList>
    </citation>
    <scope>NUCLEOTIDE SEQUENCE [LARGE SCALE GENOMIC DNA]</scope>
    <source>
        <strain evidence="4 5">DSM 45975</strain>
    </source>
</reference>
<feature type="region of interest" description="Disordered" evidence="1">
    <location>
        <begin position="73"/>
        <end position="103"/>
    </location>
</feature>
<name>A0A839DUM9_9PSEU</name>
<gene>
    <name evidence="4" type="ORF">FHX42_000314</name>
</gene>
<organism evidence="4 5">
    <name type="scientific">Halosaccharopolyspora lacisalsi</name>
    <dbReference type="NCBI Taxonomy" id="1000566"/>
    <lineage>
        <taxon>Bacteria</taxon>
        <taxon>Bacillati</taxon>
        <taxon>Actinomycetota</taxon>
        <taxon>Actinomycetes</taxon>
        <taxon>Pseudonocardiales</taxon>
        <taxon>Pseudonocardiaceae</taxon>
        <taxon>Halosaccharopolyspora</taxon>
    </lineage>
</organism>
<dbReference type="AlphaFoldDB" id="A0A839DUM9"/>
<dbReference type="InterPro" id="IPR022603">
    <property type="entry name" value="DUF3152"/>
</dbReference>
<evidence type="ECO:0000313" key="5">
    <source>
        <dbReference type="Proteomes" id="UP000569329"/>
    </source>
</evidence>
<proteinExistence type="predicted"/>